<dbReference type="Proteomes" id="UP000571554">
    <property type="component" value="Unassembled WGS sequence"/>
</dbReference>
<dbReference type="PANTHER" id="PTHR43179:SF7">
    <property type="entry name" value="RHAMNOSYLTRANSFERASE WBBL"/>
    <property type="match status" value="1"/>
</dbReference>
<evidence type="ECO:0000256" key="2">
    <source>
        <dbReference type="SAM" id="MobiDB-lite"/>
    </source>
</evidence>
<evidence type="ECO:0000259" key="3">
    <source>
        <dbReference type="Pfam" id="PF00534"/>
    </source>
</evidence>
<dbReference type="RefSeq" id="WP_183724585.1">
    <property type="nucleotide sequence ID" value="NZ_JACHBW010000007.1"/>
</dbReference>
<feature type="domain" description="Glycosyltransferase 2-like" evidence="4">
    <location>
        <begin position="846"/>
        <end position="1020"/>
    </location>
</feature>
<gene>
    <name evidence="6" type="ORF">F4827_002906</name>
</gene>
<reference evidence="6 7" key="1">
    <citation type="submission" date="2020-08" db="EMBL/GenBank/DDBJ databases">
        <title>Above-ground endophytic microbial communities from plants in different locations in the United States.</title>
        <authorList>
            <person name="Frank C."/>
        </authorList>
    </citation>
    <scope>NUCLEOTIDE SEQUENCE [LARGE SCALE GENOMIC DNA]</scope>
    <source>
        <strain evidence="6 7">WP4_2_2</strain>
    </source>
</reference>
<accession>A0A7W9TX55</accession>
<evidence type="ECO:0000256" key="1">
    <source>
        <dbReference type="SAM" id="Coils"/>
    </source>
</evidence>
<evidence type="ECO:0000259" key="5">
    <source>
        <dbReference type="Pfam" id="PF13946"/>
    </source>
</evidence>
<dbReference type="InterPro" id="IPR041693">
    <property type="entry name" value="Glyco_trans_4_5"/>
</dbReference>
<protein>
    <submittedName>
        <fullName evidence="6">GT2 family glycosyltransferase/glycosyltransferase involved in cell wall biosynthesis</fullName>
    </submittedName>
</protein>
<feature type="domain" description="Glycosyltransferase 2-like" evidence="4">
    <location>
        <begin position="593"/>
        <end position="719"/>
    </location>
</feature>
<dbReference type="Gene3D" id="3.90.550.10">
    <property type="entry name" value="Spore Coat Polysaccharide Biosynthesis Protein SpsA, Chain A"/>
    <property type="match status" value="2"/>
</dbReference>
<comment type="caution">
    <text evidence="6">The sequence shown here is derived from an EMBL/GenBank/DDBJ whole genome shotgun (WGS) entry which is preliminary data.</text>
</comment>
<evidence type="ECO:0000259" key="4">
    <source>
        <dbReference type="Pfam" id="PF00535"/>
    </source>
</evidence>
<proteinExistence type="predicted"/>
<dbReference type="Pfam" id="PF00535">
    <property type="entry name" value="Glycos_transf_2"/>
    <property type="match status" value="2"/>
</dbReference>
<keyword evidence="1" id="KW-0175">Coiled coil</keyword>
<feature type="domain" description="Glycosyl transferase family 1" evidence="3">
    <location>
        <begin position="1307"/>
        <end position="1447"/>
    </location>
</feature>
<dbReference type="CDD" id="cd04184">
    <property type="entry name" value="GT2_RfbC_Mx_like"/>
    <property type="match status" value="1"/>
</dbReference>
<dbReference type="InterPro" id="IPR001173">
    <property type="entry name" value="Glyco_trans_2-like"/>
</dbReference>
<name>A0A7W9TX55_9BURK</name>
<feature type="compositionally biased region" description="Acidic residues" evidence="2">
    <location>
        <begin position="1"/>
        <end position="10"/>
    </location>
</feature>
<dbReference type="CDD" id="cd03801">
    <property type="entry name" value="GT4_PimA-like"/>
    <property type="match status" value="1"/>
</dbReference>
<dbReference type="SUPFAM" id="SSF53448">
    <property type="entry name" value="Nucleotide-diphospho-sugar transferases"/>
    <property type="match status" value="2"/>
</dbReference>
<keyword evidence="6" id="KW-0808">Transferase</keyword>
<feature type="region of interest" description="Disordered" evidence="2">
    <location>
        <begin position="1"/>
        <end position="47"/>
    </location>
</feature>
<dbReference type="Pfam" id="PF00534">
    <property type="entry name" value="Glycos_transf_1"/>
    <property type="match status" value="1"/>
</dbReference>
<evidence type="ECO:0000313" key="6">
    <source>
        <dbReference type="EMBL" id="MBB6103053.1"/>
    </source>
</evidence>
<sequence>MNTPDNDFEVSDSAQSIGLQAIAASNEGDASTRMHENECSVPADRDDGEWQTNFEREEALLEQLAAARQQLDDDLTSLADNESDFSRQMIESVKELVAGQRRHAAAREAAALAEIVRASQSLESRADALSAAQRALAVDLDKSRALVKEQDSAHRVLIATTRDALEARLALLENWTSEQAARTSEVHEQLDGYMLRLETRECEFAERLESLNCEWQRRIDDDRAVNRELTRANANLIEQTQQRIELAFGKLVAREAELAGLLHELKRVSEHHRQDREQYFALQLEGKQRAIDDLQIKLTVKEQHHEAAYAQLAGQVSAACSALPWRWMRPMRALQAQLAPQSGIKRSTANDEDAGTIASLTQPPQRIIRHAISDCTKAAAAARPTGETIPMIQTHSPASSLSELIALYDERFVTVAYHTLLRRAPDVEGMRYYLARLRSGISKAELIAQLHLSPEGRSARVKLPGLDRLMRSYRREKLLSPRNWFRQTSVTRAQERDNSIRAIENKLNVLSEAIQFQFAEMNRNLSHLNNVVATGALGASQAALALEAPAESTPSTVHDPIARRYEAMLALITPRFTAQATELSSLSTEIRISILMPVYKVPLKYLAKAIESVRYQSYSNWELCVVDDGSNDPALAQFLRDAAARDTRIRVSIEKTNRGIAGATNIALAMASGQYIALLDNDDMLTSDALHCVVSAIKANPDVEMLYSDECKIDEYGMPTELFTKPDWSPSMLFNCMYTGHLSVYLKTIADQVGGFRSAYDFSQDYDLALRVAEVAKCVHHIDRVLYGWRMIAGSSAQGDKPHARTTNVAALRDAAKRRNLVGEAFGERAANHFRVLVSALKQKVSIVIPSDNLDNIKESIASIVDQSLYGNYEILVVTNSKLIRKLDTPDLPNCVQLVSFDRPFNFSLKCNEGAARATGEIVIFFNDDVRVVSRDWIEMIIEGFAIDPNVGVVGPKLLYENYLIQHAGMVSGVRGLVGTAFHCLPHETDRHFSMAQWMREVSLICGACLAMRKDVFDELGGYDAVNAPISHSDVDLCFRVRESGRTCLYTPHATLIHIGHMSISETEKAEKAETRRGTKPKKDKSDIFLLRRWGKEVSYDPYFPPAMRDILYHDSPDAWQLYADVPQSPEGGKDILLVSHDLSGSGAPRVVFEMARVLREAGHFVVVASPTDGVFRQQLNDIGVPVIIDELLLLQHPSVERFAKNFDTVIANTVVTWPAVMQLSHVVDTYWYIHEISLLEHLLNVQPGIKGAFDAATGVWVGSEHAAVLVKQFRRNAEVLKYGVQPHRADPVVPMKVSFPLNVSLMGSYEPRKGQDLAVAAFGLLPPEYRAKLRLNLYGRILDDAFFRAVEASAQKLPEISIFTEIPYEQYVEELSAADAILIASRDDTLPLVSIDALGVAKVLMCTNTTGTSSYIKHGESGFISRSPSPLDIADMLREAVDRANDLPNIAMQGKQVFDEQFSTKAFTKAFFNACGVPAVMVTRTEYALA</sequence>
<evidence type="ECO:0000313" key="7">
    <source>
        <dbReference type="Proteomes" id="UP000571554"/>
    </source>
</evidence>
<keyword evidence="7" id="KW-1185">Reference proteome</keyword>
<dbReference type="EMBL" id="JACHBW010000007">
    <property type="protein sequence ID" value="MBB6103053.1"/>
    <property type="molecule type" value="Genomic_DNA"/>
</dbReference>
<dbReference type="Pfam" id="PF13946">
    <property type="entry name" value="DUF4214"/>
    <property type="match status" value="1"/>
</dbReference>
<feature type="domain" description="DUF4214" evidence="5">
    <location>
        <begin position="407"/>
        <end position="455"/>
    </location>
</feature>
<dbReference type="InterPro" id="IPR025282">
    <property type="entry name" value="DUF4214"/>
</dbReference>
<dbReference type="PANTHER" id="PTHR43179">
    <property type="entry name" value="RHAMNOSYLTRANSFERASE WBBL"/>
    <property type="match status" value="1"/>
</dbReference>
<dbReference type="Gene3D" id="3.40.50.2000">
    <property type="entry name" value="Glycogen Phosphorylase B"/>
    <property type="match status" value="1"/>
</dbReference>
<feature type="coiled-coil region" evidence="1">
    <location>
        <begin position="54"/>
        <end position="81"/>
    </location>
</feature>
<dbReference type="SUPFAM" id="SSF53756">
    <property type="entry name" value="UDP-Glycosyltransferase/glycogen phosphorylase"/>
    <property type="match status" value="1"/>
</dbReference>
<dbReference type="GO" id="GO:0016757">
    <property type="term" value="F:glycosyltransferase activity"/>
    <property type="evidence" value="ECO:0007669"/>
    <property type="project" value="UniProtKB-KW"/>
</dbReference>
<dbReference type="InterPro" id="IPR029044">
    <property type="entry name" value="Nucleotide-diphossugar_trans"/>
</dbReference>
<organism evidence="6 7">
    <name type="scientific">Paraburkholderia bannensis</name>
    <dbReference type="NCBI Taxonomy" id="765414"/>
    <lineage>
        <taxon>Bacteria</taxon>
        <taxon>Pseudomonadati</taxon>
        <taxon>Pseudomonadota</taxon>
        <taxon>Betaproteobacteria</taxon>
        <taxon>Burkholderiales</taxon>
        <taxon>Burkholderiaceae</taxon>
        <taxon>Paraburkholderia</taxon>
    </lineage>
</organism>
<dbReference type="InterPro" id="IPR001296">
    <property type="entry name" value="Glyco_trans_1"/>
</dbReference>
<dbReference type="Pfam" id="PF16994">
    <property type="entry name" value="Glyco_trans_4_5"/>
    <property type="match status" value="1"/>
</dbReference>